<dbReference type="EMBL" id="FMWK01000008">
    <property type="protein sequence ID" value="SCZ79270.1"/>
    <property type="molecule type" value="Genomic_DNA"/>
</dbReference>
<feature type="transmembrane region" description="Helical" evidence="1">
    <location>
        <begin position="184"/>
        <end position="202"/>
    </location>
</feature>
<name>A0A1G5RZR9_PSEXY</name>
<dbReference type="Pfam" id="PF06182">
    <property type="entry name" value="ABC2_membrane_6"/>
    <property type="match status" value="1"/>
</dbReference>
<gene>
    <name evidence="2" type="ORF">SAMN02910350_01707</name>
</gene>
<dbReference type="RefSeq" id="WP_090162737.1">
    <property type="nucleotide sequence ID" value="NZ_FMWK01000008.1"/>
</dbReference>
<feature type="transmembrane region" description="Helical" evidence="1">
    <location>
        <begin position="60"/>
        <end position="78"/>
    </location>
</feature>
<dbReference type="AlphaFoldDB" id="A0A1G5RZR9"/>
<feature type="transmembrane region" description="Helical" evidence="1">
    <location>
        <begin position="235"/>
        <end position="252"/>
    </location>
</feature>
<dbReference type="Proteomes" id="UP000199428">
    <property type="component" value="Unassembled WGS sequence"/>
</dbReference>
<evidence type="ECO:0000313" key="3">
    <source>
        <dbReference type="Proteomes" id="UP000199428"/>
    </source>
</evidence>
<keyword evidence="1" id="KW-0812">Transmembrane</keyword>
<organism evidence="2 3">
    <name type="scientific">Pseudobutyrivibrio xylanivorans</name>
    <dbReference type="NCBI Taxonomy" id="185007"/>
    <lineage>
        <taxon>Bacteria</taxon>
        <taxon>Bacillati</taxon>
        <taxon>Bacillota</taxon>
        <taxon>Clostridia</taxon>
        <taxon>Lachnospirales</taxon>
        <taxon>Lachnospiraceae</taxon>
        <taxon>Pseudobutyrivibrio</taxon>
    </lineage>
</organism>
<feature type="transmembrane region" description="Helical" evidence="1">
    <location>
        <begin position="144"/>
        <end position="172"/>
    </location>
</feature>
<proteinExistence type="predicted"/>
<evidence type="ECO:0000313" key="2">
    <source>
        <dbReference type="EMBL" id="SCZ79270.1"/>
    </source>
</evidence>
<accession>A0A1G5RZR9</accession>
<dbReference type="PANTHER" id="PTHR36832:SF1">
    <property type="entry name" value="SLR1174 PROTEIN"/>
    <property type="match status" value="1"/>
</dbReference>
<dbReference type="InterPro" id="IPR010390">
    <property type="entry name" value="ABC-2_transporter-like"/>
</dbReference>
<feature type="transmembrane region" description="Helical" evidence="1">
    <location>
        <begin position="113"/>
        <end position="132"/>
    </location>
</feature>
<sequence>MGIKKYLYVIKTQIIRSMTYEFNVYGNIIMQTIIMITSAYFWKALYKGKTMVGDVDVDSMLTYVIMSSILSVLFITNVERRIQNSVEKGTVATDLMKPINVFGVYFSEDIGNIIALVFQNILPIFIIGSLMIKLPTMANPKDIPLFIISVIESFLINWLVAALFGMIAFTAVNIDALIQVKKHLLRLLSGSIIPIWFFPVGVQKVLEGLPFVYIYQLPLSIYIGKGSSVEYLSQMRIQFIWLVVLSVVFFLVQNKVTRKVMVQGG</sequence>
<reference evidence="2 3" key="1">
    <citation type="submission" date="2016-10" db="EMBL/GenBank/DDBJ databases">
        <authorList>
            <person name="de Groot N.N."/>
        </authorList>
    </citation>
    <scope>NUCLEOTIDE SEQUENCE [LARGE SCALE GENOMIC DNA]</scope>
    <source>
        <strain evidence="2 3">DSM 10317</strain>
    </source>
</reference>
<evidence type="ECO:0000256" key="1">
    <source>
        <dbReference type="SAM" id="Phobius"/>
    </source>
</evidence>
<dbReference type="PANTHER" id="PTHR36832">
    <property type="entry name" value="SLR1174 PROTEIN-RELATED"/>
    <property type="match status" value="1"/>
</dbReference>
<protein>
    <submittedName>
        <fullName evidence="2">ABC-2 type transport system permease protein</fullName>
    </submittedName>
</protein>
<keyword evidence="1" id="KW-1133">Transmembrane helix</keyword>
<feature type="transmembrane region" description="Helical" evidence="1">
    <location>
        <begin position="20"/>
        <end position="40"/>
    </location>
</feature>
<keyword evidence="1" id="KW-0472">Membrane</keyword>